<dbReference type="Proteomes" id="UP000887568">
    <property type="component" value="Unplaced"/>
</dbReference>
<name>A0A913ZKL3_PATMI</name>
<evidence type="ECO:0000259" key="3">
    <source>
        <dbReference type="Pfam" id="PF00892"/>
    </source>
</evidence>
<dbReference type="RefSeq" id="XP_038051858.1">
    <property type="nucleotide sequence ID" value="XM_038195930.1"/>
</dbReference>
<dbReference type="RefSeq" id="XP_038051859.1">
    <property type="nucleotide sequence ID" value="XM_038195931.1"/>
</dbReference>
<evidence type="ECO:0000256" key="1">
    <source>
        <dbReference type="SAM" id="MobiDB-lite"/>
    </source>
</evidence>
<dbReference type="OrthoDB" id="10062838at2759"/>
<dbReference type="InterPro" id="IPR037185">
    <property type="entry name" value="EmrE-like"/>
</dbReference>
<dbReference type="GO" id="GO:0016020">
    <property type="term" value="C:membrane"/>
    <property type="evidence" value="ECO:0007669"/>
    <property type="project" value="InterPro"/>
</dbReference>
<feature type="compositionally biased region" description="Basic and acidic residues" evidence="1">
    <location>
        <begin position="393"/>
        <end position="402"/>
    </location>
</feature>
<feature type="domain" description="EamA" evidence="3">
    <location>
        <begin position="54"/>
        <end position="212"/>
    </location>
</feature>
<organism evidence="4 5">
    <name type="scientific">Patiria miniata</name>
    <name type="common">Bat star</name>
    <name type="synonym">Asterina miniata</name>
    <dbReference type="NCBI Taxonomy" id="46514"/>
    <lineage>
        <taxon>Eukaryota</taxon>
        <taxon>Metazoa</taxon>
        <taxon>Echinodermata</taxon>
        <taxon>Eleutherozoa</taxon>
        <taxon>Asterozoa</taxon>
        <taxon>Asteroidea</taxon>
        <taxon>Valvatacea</taxon>
        <taxon>Valvatida</taxon>
        <taxon>Asterinidae</taxon>
        <taxon>Patiria</taxon>
    </lineage>
</organism>
<feature type="transmembrane region" description="Helical" evidence="2">
    <location>
        <begin position="223"/>
        <end position="243"/>
    </location>
</feature>
<dbReference type="SUPFAM" id="SSF103481">
    <property type="entry name" value="Multidrug resistance efflux transporter EmrE"/>
    <property type="match status" value="1"/>
</dbReference>
<keyword evidence="5" id="KW-1185">Reference proteome</keyword>
<proteinExistence type="predicted"/>
<dbReference type="EnsemblMetazoa" id="XM_038195931.1">
    <property type="protein sequence ID" value="XP_038051859.1"/>
    <property type="gene ID" value="LOC119724740"/>
</dbReference>
<feature type="transmembrane region" description="Helical" evidence="2">
    <location>
        <begin position="139"/>
        <end position="158"/>
    </location>
</feature>
<dbReference type="EnsemblMetazoa" id="XM_038195930.1">
    <property type="protein sequence ID" value="XP_038051858.1"/>
    <property type="gene ID" value="LOC119724740"/>
</dbReference>
<reference evidence="4" key="1">
    <citation type="submission" date="2022-11" db="UniProtKB">
        <authorList>
            <consortium name="EnsemblMetazoa"/>
        </authorList>
    </citation>
    <scope>IDENTIFICATION</scope>
</reference>
<dbReference type="GeneID" id="119724740"/>
<feature type="transmembrane region" description="Helical" evidence="2">
    <location>
        <begin position="290"/>
        <end position="309"/>
    </location>
</feature>
<dbReference type="Pfam" id="PF00892">
    <property type="entry name" value="EamA"/>
    <property type="match status" value="1"/>
</dbReference>
<keyword evidence="2" id="KW-0812">Transmembrane</keyword>
<feature type="region of interest" description="Disordered" evidence="1">
    <location>
        <begin position="393"/>
        <end position="425"/>
    </location>
</feature>
<protein>
    <recommendedName>
        <fullName evidence="3">EamA domain-containing protein</fullName>
    </recommendedName>
</protein>
<keyword evidence="2" id="KW-1133">Transmembrane helix</keyword>
<feature type="transmembrane region" description="Helical" evidence="2">
    <location>
        <begin position="170"/>
        <end position="188"/>
    </location>
</feature>
<feature type="transmembrane region" description="Helical" evidence="2">
    <location>
        <begin position="52"/>
        <end position="68"/>
    </location>
</feature>
<dbReference type="InterPro" id="IPR026505">
    <property type="entry name" value="Solute_c_fam_35_mem_F3/F4"/>
</dbReference>
<feature type="transmembrane region" description="Helical" evidence="2">
    <location>
        <begin position="200"/>
        <end position="217"/>
    </location>
</feature>
<evidence type="ECO:0000313" key="4">
    <source>
        <dbReference type="EnsemblMetazoa" id="XP_038051859.1"/>
    </source>
</evidence>
<dbReference type="InterPro" id="IPR000620">
    <property type="entry name" value="EamA_dom"/>
</dbReference>
<dbReference type="AlphaFoldDB" id="A0A913ZKL3"/>
<evidence type="ECO:0000256" key="2">
    <source>
        <dbReference type="SAM" id="Phobius"/>
    </source>
</evidence>
<evidence type="ECO:0000313" key="5">
    <source>
        <dbReference type="Proteomes" id="UP000887568"/>
    </source>
</evidence>
<dbReference type="PANTHER" id="PTHR19346:SF4">
    <property type="entry name" value="SUGAR PHOSPHATE TRANSPORTER DOMAIN-CONTAINING PROTEIN"/>
    <property type="match status" value="1"/>
</dbReference>
<feature type="transmembrane region" description="Helical" evidence="2">
    <location>
        <begin position="347"/>
        <end position="368"/>
    </location>
</feature>
<sequence length="425" mass="47649">MASNDAEEQVEVTVNDNPESYAQLENGHGEITLKPQEKRDNHNICSENVRKVIYGLILVIGIAVSWVSTTQFSKSTYSATFNAPFFMIWFTTMWTIVCYPVYVIGSFLLFKEKRKGGWRPLFREDQKIFGANGLTLRNYFKYIAPFCVCWMGTNYMYIRALGIIHVTDVTALFATNTAFVYICSWIWLKEKFILIPAKSFSVVLAIAGTVLMCYADGFEGGRAEGVVLALGSSVGAALYKVLFFRCIGKASYGQVSLFLSLLGLFDLLFFWPIMLTLYLTKVETLDWGNLPMTFLCGSATLGLVFNFLVNFGIAITFPLFIALGTFVGIPLNGVVDSLFREASFGAWKIVGGSLILIGFLVMLAPEFIQRKVACWKEGQCPCERQKLDQDEAEAEEKVELKEGAGQQEGESWQRLKQTEDDDVEL</sequence>
<dbReference type="OMA" id="RYMCEIQ"/>
<dbReference type="PANTHER" id="PTHR19346">
    <property type="entry name" value="SUGAR PHOSPHATE TRANSPORTER DOMAIN-CONTAINING PROTEIN"/>
    <property type="match status" value="1"/>
</dbReference>
<accession>A0A913ZKL3</accession>
<keyword evidence="2" id="KW-0472">Membrane</keyword>
<feature type="transmembrane region" description="Helical" evidence="2">
    <location>
        <begin position="316"/>
        <end position="335"/>
    </location>
</feature>
<feature type="transmembrane region" description="Helical" evidence="2">
    <location>
        <begin position="255"/>
        <end position="278"/>
    </location>
</feature>
<feature type="transmembrane region" description="Helical" evidence="2">
    <location>
        <begin position="88"/>
        <end position="110"/>
    </location>
</feature>